<feature type="compositionally biased region" description="Pro residues" evidence="2">
    <location>
        <begin position="391"/>
        <end position="400"/>
    </location>
</feature>
<feature type="region of interest" description="Disordered" evidence="2">
    <location>
        <begin position="367"/>
        <end position="415"/>
    </location>
</feature>
<dbReference type="InterPro" id="IPR018392">
    <property type="entry name" value="LysM"/>
</dbReference>
<dbReference type="Gene3D" id="1.20.58.2200">
    <property type="match status" value="1"/>
</dbReference>
<proteinExistence type="predicted"/>
<dbReference type="Proteomes" id="UP000092713">
    <property type="component" value="Unassembled WGS sequence"/>
</dbReference>
<dbReference type="InterPro" id="IPR020012">
    <property type="entry name" value="LysM_FimV"/>
</dbReference>
<feature type="compositionally biased region" description="Low complexity" evidence="2">
    <location>
        <begin position="319"/>
        <end position="329"/>
    </location>
</feature>
<evidence type="ECO:0000256" key="2">
    <source>
        <dbReference type="SAM" id="MobiDB-lite"/>
    </source>
</evidence>
<dbReference type="CDD" id="cd00118">
    <property type="entry name" value="LysM"/>
    <property type="match status" value="1"/>
</dbReference>
<dbReference type="NCBIfam" id="TIGR03504">
    <property type="entry name" value="FimV_Cterm"/>
    <property type="match status" value="1"/>
</dbReference>
<feature type="signal peptide" evidence="3">
    <location>
        <begin position="1"/>
        <end position="41"/>
    </location>
</feature>
<reference evidence="5 6" key="1">
    <citation type="submission" date="2016-04" db="EMBL/GenBank/DDBJ databases">
        <title>Draft genome sequence of Janthinobacterium psychrotolerans sp. nov., isolated from freshwater sediments in Denmark.</title>
        <authorList>
            <person name="Gong X."/>
            <person name="Skrivergaard S."/>
            <person name="Korsgaard B.S."/>
            <person name="Schreiber L."/>
            <person name="Marshall I.P."/>
            <person name="Finster K."/>
            <person name="Schramm A."/>
        </authorList>
    </citation>
    <scope>NUCLEOTIDE SEQUENCE [LARGE SCALE GENOMIC DNA]</scope>
    <source>
        <strain evidence="5 6">S3-2</strain>
    </source>
</reference>
<dbReference type="PATRIC" id="fig|1747903.4.peg.142"/>
<feature type="region of interest" description="Disordered" evidence="2">
    <location>
        <begin position="758"/>
        <end position="783"/>
    </location>
</feature>
<feature type="region of interest" description="Disordered" evidence="2">
    <location>
        <begin position="693"/>
        <end position="714"/>
    </location>
</feature>
<feature type="domain" description="LysM" evidence="4">
    <location>
        <begin position="182"/>
        <end position="237"/>
    </location>
</feature>
<dbReference type="NCBIfam" id="TIGR03505">
    <property type="entry name" value="FimV_core"/>
    <property type="match status" value="1"/>
</dbReference>
<dbReference type="PANTHER" id="PTHR13037:SF24">
    <property type="entry name" value="POLYCOMB PROTEIN PCL-RELATED"/>
    <property type="match status" value="1"/>
</dbReference>
<dbReference type="InterPro" id="IPR038440">
    <property type="entry name" value="FimV_C_sf"/>
</dbReference>
<gene>
    <name evidence="5" type="ORF">ASR47_1001134</name>
</gene>
<keyword evidence="6" id="KW-1185">Reference proteome</keyword>
<dbReference type="InterPro" id="IPR057840">
    <property type="entry name" value="FimV_N"/>
</dbReference>
<name>A0A1A7BT11_9BURK</name>
<evidence type="ECO:0000256" key="3">
    <source>
        <dbReference type="SAM" id="SignalP"/>
    </source>
</evidence>
<organism evidence="5 6">
    <name type="scientific">Janthinobacterium psychrotolerans</name>
    <dbReference type="NCBI Taxonomy" id="1747903"/>
    <lineage>
        <taxon>Bacteria</taxon>
        <taxon>Pseudomonadati</taxon>
        <taxon>Pseudomonadota</taxon>
        <taxon>Betaproteobacteria</taxon>
        <taxon>Burkholderiales</taxon>
        <taxon>Oxalobacteraceae</taxon>
        <taxon>Janthinobacterium</taxon>
    </lineage>
</organism>
<dbReference type="InterPro" id="IPR036779">
    <property type="entry name" value="LysM_dom_sf"/>
</dbReference>
<feature type="compositionally biased region" description="Low complexity" evidence="2">
    <location>
        <begin position="761"/>
        <end position="780"/>
    </location>
</feature>
<dbReference type="Gene3D" id="3.10.350.10">
    <property type="entry name" value="LysM domain"/>
    <property type="match status" value="1"/>
</dbReference>
<feature type="region of interest" description="Disordered" evidence="2">
    <location>
        <begin position="448"/>
        <end position="498"/>
    </location>
</feature>
<keyword evidence="1" id="KW-0945">Host-virus interaction</keyword>
<evidence type="ECO:0000259" key="4">
    <source>
        <dbReference type="PROSITE" id="PS51782"/>
    </source>
</evidence>
<dbReference type="AlphaFoldDB" id="A0A1A7BT11"/>
<evidence type="ECO:0000313" key="5">
    <source>
        <dbReference type="EMBL" id="OBV36662.1"/>
    </source>
</evidence>
<dbReference type="PANTHER" id="PTHR13037">
    <property type="entry name" value="FORMIN"/>
    <property type="match status" value="1"/>
</dbReference>
<feature type="region of interest" description="Disordered" evidence="2">
    <location>
        <begin position="154"/>
        <end position="183"/>
    </location>
</feature>
<feature type="compositionally biased region" description="Basic and acidic residues" evidence="2">
    <location>
        <begin position="296"/>
        <end position="315"/>
    </location>
</feature>
<keyword evidence="3" id="KW-0732">Signal</keyword>
<feature type="chain" id="PRO_5008355281" evidence="3">
    <location>
        <begin position="42"/>
        <end position="869"/>
    </location>
</feature>
<feature type="region of interest" description="Disordered" evidence="2">
    <location>
        <begin position="276"/>
        <end position="333"/>
    </location>
</feature>
<feature type="compositionally biased region" description="Gly residues" evidence="2">
    <location>
        <begin position="472"/>
        <end position="484"/>
    </location>
</feature>
<sequence length="869" mass="89745">MSTKMPPIMPVHPRPRVASLAIKTLSSVVASAVLLSPAAQAAELGKITVLSAVGQPLRAEVELTAVKPGETAALLAKLAPPEAYRRAVVDFNPALSNLTFAIETRTGTPYIRISSAQPLTEPLVNLLVELSGKGGVQTREYAFVLDTPEARQTRGAQVAAPVQPGKGQGSGAAPAAEGKKTPDYRVKRGDTLSRIASELKPSGVSLDMMLVALYRANPDAFQGQNMNRMQAGRILAVPSGDTVRALDGAEAKGVVTAHAIDFDAYRNKLAGQVAQSKPARAAQATQSTGGKIGATKVEEKPTAVSEAQDKLKLSKAEPAARAAGKSAVASEEEKIAKAKQVDEAASRVKELEKNVSDLEQLMAVKNKAMADKSAPSPAKPDEVAASAPAATPQPPVPKAKPVPLSKKPSPLEPSFADKISEHMGAIGIALAALFAAAAALVIARRKKDTPPPHDYIAPVLPPDEPGPADTGTGTGTGTGSGSGSGKPHEPAPEDQQSEASNHLFGAGAGIGAAAGVTAVAASTVLAANEVDPVAEADVYIAYGRDGQAEDILKEALRANPERHAARLKLLEIYSARKDVAAFEDQASELYSQTRGLGDEWPQAAAMGAALDPANPLYGDADVDAVVSLSKEPEAPLHGQSVDLPLNQSAFDIDLPPAGPEPAPAAAATAVAARDERHPLDFDLDSLDFEPVSTSDPIVMPPAAAPAARADGKDDGQYDASMDFGLDLEPPAGPANGLGPGLTPLPDPLNNVDLDDFDLETPETPATPARPVTPPAAAVPAETPPAPQEFDLTGIDLDLDEGKPANPALNAGVDDPLSAIHMEMDTKLDLAIAYQEIGDKEGARELIDEVIKGGSEAQVAKANTMKALLS</sequence>
<dbReference type="EMBL" id="LOCQ01000062">
    <property type="protein sequence ID" value="OBV36662.1"/>
    <property type="molecule type" value="Genomic_DNA"/>
</dbReference>
<accession>A0A1A7BT11</accession>
<dbReference type="InterPro" id="IPR020011">
    <property type="entry name" value="FimV_C"/>
</dbReference>
<protein>
    <submittedName>
        <fullName evidence="5">Pilus assembly protein FimV</fullName>
    </submittedName>
</protein>
<dbReference type="PROSITE" id="PS51782">
    <property type="entry name" value="LYSM"/>
    <property type="match status" value="1"/>
</dbReference>
<comment type="caution">
    <text evidence="5">The sequence shown here is derived from an EMBL/GenBank/DDBJ whole genome shotgun (WGS) entry which is preliminary data.</text>
</comment>
<evidence type="ECO:0000313" key="6">
    <source>
        <dbReference type="Proteomes" id="UP000092713"/>
    </source>
</evidence>
<dbReference type="STRING" id="1747903.ASR47_1001134"/>
<evidence type="ECO:0000256" key="1">
    <source>
        <dbReference type="ARBA" id="ARBA00022581"/>
    </source>
</evidence>
<dbReference type="Pfam" id="PF25800">
    <property type="entry name" value="FimV_N"/>
    <property type="match status" value="1"/>
</dbReference>